<dbReference type="EMBL" id="JAIWYP010000003">
    <property type="protein sequence ID" value="KAH3853100.1"/>
    <property type="molecule type" value="Genomic_DNA"/>
</dbReference>
<dbReference type="PANTHER" id="PTHR46880">
    <property type="entry name" value="RAS-ASSOCIATING DOMAIN-CONTAINING PROTEIN"/>
    <property type="match status" value="1"/>
</dbReference>
<gene>
    <name evidence="2" type="ORF">DPMN_095623</name>
</gene>
<dbReference type="InterPro" id="IPR008906">
    <property type="entry name" value="HATC_C_dom"/>
</dbReference>
<dbReference type="Pfam" id="PF05699">
    <property type="entry name" value="Dimer_Tnp_hAT"/>
    <property type="match status" value="1"/>
</dbReference>
<dbReference type="GO" id="GO:0046983">
    <property type="term" value="F:protein dimerization activity"/>
    <property type="evidence" value="ECO:0007669"/>
    <property type="project" value="InterPro"/>
</dbReference>
<accession>A0A9D4L6U6</accession>
<name>A0A9D4L6U6_DREPO</name>
<protein>
    <recommendedName>
        <fullName evidence="1">HAT C-terminal dimerisation domain-containing protein</fullName>
    </recommendedName>
</protein>
<evidence type="ECO:0000259" key="1">
    <source>
        <dbReference type="Pfam" id="PF05699"/>
    </source>
</evidence>
<evidence type="ECO:0000313" key="3">
    <source>
        <dbReference type="Proteomes" id="UP000828390"/>
    </source>
</evidence>
<feature type="domain" description="HAT C-terminal dimerisation" evidence="1">
    <location>
        <begin position="34"/>
        <end position="77"/>
    </location>
</feature>
<keyword evidence="3" id="KW-1185">Reference proteome</keyword>
<dbReference type="PANTHER" id="PTHR46880:SF5">
    <property type="entry name" value="DUF4371 DOMAIN-CONTAINING PROTEIN"/>
    <property type="match status" value="1"/>
</dbReference>
<dbReference type="SUPFAM" id="SSF53098">
    <property type="entry name" value="Ribonuclease H-like"/>
    <property type="match status" value="1"/>
</dbReference>
<dbReference type="Proteomes" id="UP000828390">
    <property type="component" value="Unassembled WGS sequence"/>
</dbReference>
<evidence type="ECO:0000313" key="2">
    <source>
        <dbReference type="EMBL" id="KAH3853100.1"/>
    </source>
</evidence>
<proteinExistence type="predicted"/>
<dbReference type="AlphaFoldDB" id="A0A9D4L6U6"/>
<dbReference type="InterPro" id="IPR012337">
    <property type="entry name" value="RNaseH-like_sf"/>
</dbReference>
<comment type="caution">
    <text evidence="2">The sequence shown here is derived from an EMBL/GenBank/DDBJ whole genome shotgun (WGS) entry which is preliminary data.</text>
</comment>
<reference evidence="2" key="2">
    <citation type="submission" date="2020-11" db="EMBL/GenBank/DDBJ databases">
        <authorList>
            <person name="McCartney M.A."/>
            <person name="Auch B."/>
            <person name="Kono T."/>
            <person name="Mallez S."/>
            <person name="Becker A."/>
            <person name="Gohl D.M."/>
            <person name="Silverstein K.A.T."/>
            <person name="Koren S."/>
            <person name="Bechman K.B."/>
            <person name="Herman A."/>
            <person name="Abrahante J.E."/>
            <person name="Garbe J."/>
        </authorList>
    </citation>
    <scope>NUCLEOTIDE SEQUENCE</scope>
    <source>
        <strain evidence="2">Duluth1</strain>
        <tissue evidence="2">Whole animal</tissue>
    </source>
</reference>
<organism evidence="2 3">
    <name type="scientific">Dreissena polymorpha</name>
    <name type="common">Zebra mussel</name>
    <name type="synonym">Mytilus polymorpha</name>
    <dbReference type="NCBI Taxonomy" id="45954"/>
    <lineage>
        <taxon>Eukaryota</taxon>
        <taxon>Metazoa</taxon>
        <taxon>Spiralia</taxon>
        <taxon>Lophotrochozoa</taxon>
        <taxon>Mollusca</taxon>
        <taxon>Bivalvia</taxon>
        <taxon>Autobranchia</taxon>
        <taxon>Heteroconchia</taxon>
        <taxon>Euheterodonta</taxon>
        <taxon>Imparidentia</taxon>
        <taxon>Neoheterodontei</taxon>
        <taxon>Myida</taxon>
        <taxon>Dreissenoidea</taxon>
        <taxon>Dreissenidae</taxon>
        <taxon>Dreissena</taxon>
    </lineage>
</organism>
<sequence>MKGMLQGSYKNYSLQNLCKRVILMHEDLTEFVMLCIIALCFSITSVECERSFSTQNRIKNKCRGSLKPENLDTLIFIAMTKCDISSFNPQKSVQLRLSKKKSRKGRLVQDFKTRAKRVCSQTERQDC</sequence>
<reference evidence="2" key="1">
    <citation type="journal article" date="2019" name="bioRxiv">
        <title>The Genome of the Zebra Mussel, Dreissena polymorpha: A Resource for Invasive Species Research.</title>
        <authorList>
            <person name="McCartney M.A."/>
            <person name="Auch B."/>
            <person name="Kono T."/>
            <person name="Mallez S."/>
            <person name="Zhang Y."/>
            <person name="Obille A."/>
            <person name="Becker A."/>
            <person name="Abrahante J.E."/>
            <person name="Garbe J."/>
            <person name="Badalamenti J.P."/>
            <person name="Herman A."/>
            <person name="Mangelson H."/>
            <person name="Liachko I."/>
            <person name="Sullivan S."/>
            <person name="Sone E.D."/>
            <person name="Koren S."/>
            <person name="Silverstein K.A.T."/>
            <person name="Beckman K.B."/>
            <person name="Gohl D.M."/>
        </authorList>
    </citation>
    <scope>NUCLEOTIDE SEQUENCE</scope>
    <source>
        <strain evidence="2">Duluth1</strain>
        <tissue evidence="2">Whole animal</tissue>
    </source>
</reference>